<keyword evidence="4" id="KW-1185">Reference proteome</keyword>
<feature type="signal peptide" evidence="2">
    <location>
        <begin position="1"/>
        <end position="20"/>
    </location>
</feature>
<gene>
    <name evidence="3" type="ORF">PSFLO_00160</name>
</gene>
<feature type="region of interest" description="Disordered" evidence="1">
    <location>
        <begin position="92"/>
        <end position="177"/>
    </location>
</feature>
<evidence type="ECO:0000256" key="1">
    <source>
        <dbReference type="SAM" id="MobiDB-lite"/>
    </source>
</evidence>
<dbReference type="OrthoDB" id="3259746at2759"/>
<reference evidence="3 4" key="1">
    <citation type="submission" date="2018-03" db="EMBL/GenBank/DDBJ databases">
        <authorList>
            <person name="Guldener U."/>
        </authorList>
    </citation>
    <scope>NUCLEOTIDE SEQUENCE [LARGE SCALE GENOMIC DNA]</scope>
    <source>
        <strain evidence="3 4">DAOM196992</strain>
    </source>
</reference>
<dbReference type="AlphaFoldDB" id="A0A5C3EUD6"/>
<proteinExistence type="predicted"/>
<organism evidence="3 4">
    <name type="scientific">Pseudozyma flocculosa</name>
    <dbReference type="NCBI Taxonomy" id="84751"/>
    <lineage>
        <taxon>Eukaryota</taxon>
        <taxon>Fungi</taxon>
        <taxon>Dikarya</taxon>
        <taxon>Basidiomycota</taxon>
        <taxon>Ustilaginomycotina</taxon>
        <taxon>Ustilaginomycetes</taxon>
        <taxon>Ustilaginales</taxon>
        <taxon>Ustilaginaceae</taxon>
        <taxon>Pseudozyma</taxon>
    </lineage>
</organism>
<evidence type="ECO:0000313" key="3">
    <source>
        <dbReference type="EMBL" id="SPO34689.1"/>
    </source>
</evidence>
<feature type="compositionally biased region" description="Low complexity" evidence="1">
    <location>
        <begin position="145"/>
        <end position="171"/>
    </location>
</feature>
<protein>
    <submittedName>
        <fullName evidence="3">Uncharacterized protein</fullName>
    </submittedName>
</protein>
<feature type="chain" id="PRO_5022843103" evidence="2">
    <location>
        <begin position="21"/>
        <end position="199"/>
    </location>
</feature>
<name>A0A5C3EUD6_9BASI</name>
<feature type="compositionally biased region" description="Low complexity" evidence="1">
    <location>
        <begin position="107"/>
        <end position="125"/>
    </location>
</feature>
<feature type="compositionally biased region" description="Polar residues" evidence="1">
    <location>
        <begin position="132"/>
        <end position="142"/>
    </location>
</feature>
<evidence type="ECO:0000256" key="2">
    <source>
        <dbReference type="SAM" id="SignalP"/>
    </source>
</evidence>
<keyword evidence="2" id="KW-0732">Signal</keyword>
<accession>A0A5C3EUD6</accession>
<evidence type="ECO:0000313" key="4">
    <source>
        <dbReference type="Proteomes" id="UP000323386"/>
    </source>
</evidence>
<sequence length="199" mass="20411">MRWIPTLFAASAVAWQQVGALSVTTPSLTQCRLSQLRWTGAQGQIDVVAVDAKTNATLRSFFRQPPLTDSLSWMPTNVTAGTAVVIYSSSQPVTVQPSDDTGCISPSSSSSSSSASTGSSASSGTRTDRGPTQDTPPQTSSGLVPAPSTGPSPTTMPSSTPAPQPTQSAQPNGTTRPATSFDLASLAMGIWAVVVLLLA</sequence>
<dbReference type="Proteomes" id="UP000323386">
    <property type="component" value="Unassembled WGS sequence"/>
</dbReference>
<dbReference type="EMBL" id="OOIP01000001">
    <property type="protein sequence ID" value="SPO34689.1"/>
    <property type="molecule type" value="Genomic_DNA"/>
</dbReference>